<evidence type="ECO:0000313" key="8">
    <source>
        <dbReference type="Proteomes" id="UP000706039"/>
    </source>
</evidence>
<keyword evidence="5 6" id="KW-0472">Membrane</keyword>
<accession>A0ABS7PJN4</accession>
<evidence type="ECO:0000256" key="6">
    <source>
        <dbReference type="SAM" id="Phobius"/>
    </source>
</evidence>
<feature type="transmembrane region" description="Helical" evidence="6">
    <location>
        <begin position="165"/>
        <end position="183"/>
    </location>
</feature>
<keyword evidence="3 6" id="KW-0812">Transmembrane</keyword>
<evidence type="ECO:0000256" key="1">
    <source>
        <dbReference type="ARBA" id="ARBA00004141"/>
    </source>
</evidence>
<feature type="transmembrane region" description="Helical" evidence="6">
    <location>
        <begin position="12"/>
        <end position="32"/>
    </location>
</feature>
<dbReference type="EMBL" id="JAINVV010000001">
    <property type="protein sequence ID" value="MBY8820697.1"/>
    <property type="molecule type" value="Genomic_DNA"/>
</dbReference>
<organism evidence="7 8">
    <name type="scientific">Sphingomonas colocasiae</name>
    <dbReference type="NCBI Taxonomy" id="1848973"/>
    <lineage>
        <taxon>Bacteria</taxon>
        <taxon>Pseudomonadati</taxon>
        <taxon>Pseudomonadota</taxon>
        <taxon>Alphaproteobacteria</taxon>
        <taxon>Sphingomonadales</taxon>
        <taxon>Sphingomonadaceae</taxon>
        <taxon>Sphingomonas</taxon>
    </lineage>
</organism>
<evidence type="ECO:0000256" key="3">
    <source>
        <dbReference type="ARBA" id="ARBA00022692"/>
    </source>
</evidence>
<evidence type="ECO:0000256" key="2">
    <source>
        <dbReference type="ARBA" id="ARBA00007375"/>
    </source>
</evidence>
<name>A0ABS7PJN4_9SPHN</name>
<proteinExistence type="inferred from homology"/>
<dbReference type="PANTHER" id="PTHR31885:SF6">
    <property type="entry name" value="GH04784P"/>
    <property type="match status" value="1"/>
</dbReference>
<dbReference type="InterPro" id="IPR012506">
    <property type="entry name" value="TMEM86B-like"/>
</dbReference>
<keyword evidence="4 6" id="KW-1133">Transmembrane helix</keyword>
<comment type="subcellular location">
    <subcellularLocation>
        <location evidence="1">Membrane</location>
        <topology evidence="1">Multi-pass membrane protein</topology>
    </subcellularLocation>
</comment>
<protein>
    <submittedName>
        <fullName evidence="7">Lysoplasmalogenase</fullName>
    </submittedName>
</protein>
<evidence type="ECO:0000313" key="7">
    <source>
        <dbReference type="EMBL" id="MBY8820697.1"/>
    </source>
</evidence>
<evidence type="ECO:0000256" key="4">
    <source>
        <dbReference type="ARBA" id="ARBA00022989"/>
    </source>
</evidence>
<dbReference type="RefSeq" id="WP_222987819.1">
    <property type="nucleotide sequence ID" value="NZ_JAINVV010000001.1"/>
</dbReference>
<feature type="transmembrane region" description="Helical" evidence="6">
    <location>
        <begin position="189"/>
        <end position="212"/>
    </location>
</feature>
<dbReference type="Proteomes" id="UP000706039">
    <property type="component" value="Unassembled WGS sequence"/>
</dbReference>
<comment type="caution">
    <text evidence="7">The sequence shown here is derived from an EMBL/GenBank/DDBJ whole genome shotgun (WGS) entry which is preliminary data.</text>
</comment>
<evidence type="ECO:0000256" key="5">
    <source>
        <dbReference type="ARBA" id="ARBA00023136"/>
    </source>
</evidence>
<feature type="transmembrane region" description="Helical" evidence="6">
    <location>
        <begin position="84"/>
        <end position="102"/>
    </location>
</feature>
<dbReference type="Pfam" id="PF07947">
    <property type="entry name" value="YhhN"/>
    <property type="match status" value="1"/>
</dbReference>
<dbReference type="PANTHER" id="PTHR31885">
    <property type="entry name" value="GH04784P"/>
    <property type="match status" value="1"/>
</dbReference>
<feature type="transmembrane region" description="Helical" evidence="6">
    <location>
        <begin position="114"/>
        <end position="132"/>
    </location>
</feature>
<feature type="transmembrane region" description="Helical" evidence="6">
    <location>
        <begin position="138"/>
        <end position="158"/>
    </location>
</feature>
<keyword evidence="8" id="KW-1185">Reference proteome</keyword>
<gene>
    <name evidence="7" type="ORF">K7G82_00225</name>
</gene>
<reference evidence="7 8" key="1">
    <citation type="submission" date="2021-08" db="EMBL/GenBank/DDBJ databases">
        <authorList>
            <person name="Tuo L."/>
        </authorList>
    </citation>
    <scope>NUCLEOTIDE SEQUENCE [LARGE SCALE GENOMIC DNA]</scope>
    <source>
        <strain evidence="7 8">JCM 31229</strain>
    </source>
</reference>
<sequence>MPQAGLSRAARILVALSIAFGLSYIPVLGLSWSSDIGTVWKGAGVALLAVAAAVEARGRDGWLLASMLALGALGDVLLEIAGLTAGALAFMAAHIVAITLYLANRRPALAPSQLILALAVVPLGTFIAWSLPADRAQAGGVGLYALFVAAMAGAAWASRFPRLRTGIGAMMFLVSDLLIFARMGAFEGAIWIGTAIWLLYYLGQLLIFLGVARSLTASIGG</sequence>
<comment type="similarity">
    <text evidence="2">Belongs to the TMEM86 family.</text>
</comment>